<protein>
    <submittedName>
        <fullName evidence="1">Uncharacterized protein</fullName>
    </submittedName>
</protein>
<reference evidence="1 2" key="1">
    <citation type="journal article" date="2020" name="Phytopathology">
        <title>A high-quality genome resource of Botrytis fragariae, a new and rapidly spreading fungal pathogen causing strawberry gray mold in the U.S.A.</title>
        <authorList>
            <person name="Wu Y."/>
            <person name="Saski C.A."/>
            <person name="Schnabel G."/>
            <person name="Xiao S."/>
            <person name="Hu M."/>
        </authorList>
    </citation>
    <scope>NUCLEOTIDE SEQUENCE [LARGE SCALE GENOMIC DNA]</scope>
    <source>
        <strain evidence="1 2">BVB16</strain>
    </source>
</reference>
<comment type="caution">
    <text evidence="1">The sequence shown here is derived from an EMBL/GenBank/DDBJ whole genome shotgun (WGS) entry which is preliminary data.</text>
</comment>
<keyword evidence="2" id="KW-1185">Reference proteome</keyword>
<accession>A0A8H6B1R2</accession>
<name>A0A8H6B1R2_9HELO</name>
<dbReference type="RefSeq" id="XP_037196555.1">
    <property type="nucleotide sequence ID" value="XM_037332401.1"/>
</dbReference>
<dbReference type="AlphaFoldDB" id="A0A8H6B1R2"/>
<evidence type="ECO:0000313" key="1">
    <source>
        <dbReference type="EMBL" id="KAF5877609.1"/>
    </source>
</evidence>
<dbReference type="OrthoDB" id="10495598at2759"/>
<dbReference type="GeneID" id="59256093"/>
<dbReference type="Proteomes" id="UP000531561">
    <property type="component" value="Unassembled WGS sequence"/>
</dbReference>
<dbReference type="EMBL" id="JABFCT010000003">
    <property type="protein sequence ID" value="KAF5877609.1"/>
    <property type="molecule type" value="Genomic_DNA"/>
</dbReference>
<organism evidence="1 2">
    <name type="scientific">Botrytis fragariae</name>
    <dbReference type="NCBI Taxonomy" id="1964551"/>
    <lineage>
        <taxon>Eukaryota</taxon>
        <taxon>Fungi</taxon>
        <taxon>Dikarya</taxon>
        <taxon>Ascomycota</taxon>
        <taxon>Pezizomycotina</taxon>
        <taxon>Leotiomycetes</taxon>
        <taxon>Helotiales</taxon>
        <taxon>Sclerotiniaceae</taxon>
        <taxon>Botrytis</taxon>
    </lineage>
</organism>
<proteinExistence type="predicted"/>
<evidence type="ECO:0000313" key="2">
    <source>
        <dbReference type="Proteomes" id="UP000531561"/>
    </source>
</evidence>
<gene>
    <name evidence="1" type="ORF">Bfra_001976</name>
</gene>
<sequence>MVEVNVDEDLMTLYPDLTVSVDVTTKVYTKKAYDSQMQQYFFRGRLPTMESRSMVWLYWGTKEDIIEKYVKNNGHAGHTGKCSRSFRSCGYGMSHQPVLRLVRPIAFSVVE</sequence>